<dbReference type="EMBL" id="MFEL01000006">
    <property type="protein sequence ID" value="OGE81723.1"/>
    <property type="molecule type" value="Genomic_DNA"/>
</dbReference>
<comment type="caution">
    <text evidence="3">The sequence shown here is derived from an EMBL/GenBank/DDBJ whole genome shotgun (WGS) entry which is preliminary data.</text>
</comment>
<gene>
    <name evidence="3" type="ORF">A2720_02245</name>
</gene>
<dbReference type="Proteomes" id="UP000178892">
    <property type="component" value="Unassembled WGS sequence"/>
</dbReference>
<name>A0A1F5NVX4_9BACT</name>
<accession>A0A1F5NVX4</accession>
<evidence type="ECO:0000313" key="3">
    <source>
        <dbReference type="EMBL" id="OGE81723.1"/>
    </source>
</evidence>
<organism evidence="3 4">
    <name type="scientific">Candidatus Doudnabacteria bacterium RIFCSPHIGHO2_01_FULL_46_24</name>
    <dbReference type="NCBI Taxonomy" id="1817825"/>
    <lineage>
        <taxon>Bacteria</taxon>
        <taxon>Candidatus Doudnaibacteriota</taxon>
    </lineage>
</organism>
<reference evidence="3 4" key="1">
    <citation type="journal article" date="2016" name="Nat. Commun.">
        <title>Thousands of microbial genomes shed light on interconnected biogeochemical processes in an aquifer system.</title>
        <authorList>
            <person name="Anantharaman K."/>
            <person name="Brown C.T."/>
            <person name="Hug L.A."/>
            <person name="Sharon I."/>
            <person name="Castelle C.J."/>
            <person name="Probst A.J."/>
            <person name="Thomas B.C."/>
            <person name="Singh A."/>
            <person name="Wilkins M.J."/>
            <person name="Karaoz U."/>
            <person name="Brodie E.L."/>
            <person name="Williams K.H."/>
            <person name="Hubbard S.S."/>
            <person name="Banfield J.F."/>
        </authorList>
    </citation>
    <scope>NUCLEOTIDE SEQUENCE [LARGE SCALE GENOMIC DNA]</scope>
</reference>
<dbReference type="InterPro" id="IPR035901">
    <property type="entry name" value="GIY-YIG_endonuc_sf"/>
</dbReference>
<protein>
    <recommendedName>
        <fullName evidence="2">GIY-YIG domain-containing protein</fullName>
    </recommendedName>
</protein>
<dbReference type="CDD" id="cd10448">
    <property type="entry name" value="GIY-YIG_unchar_3"/>
    <property type="match status" value="1"/>
</dbReference>
<dbReference type="InterPro" id="IPR050190">
    <property type="entry name" value="UPF0213_domain"/>
</dbReference>
<evidence type="ECO:0000256" key="1">
    <source>
        <dbReference type="ARBA" id="ARBA00007435"/>
    </source>
</evidence>
<proteinExistence type="inferred from homology"/>
<feature type="domain" description="GIY-YIG" evidence="2">
    <location>
        <begin position="1"/>
        <end position="77"/>
    </location>
</feature>
<evidence type="ECO:0000259" key="2">
    <source>
        <dbReference type="PROSITE" id="PS50164"/>
    </source>
</evidence>
<dbReference type="Gene3D" id="3.40.1440.10">
    <property type="entry name" value="GIY-YIG endonuclease"/>
    <property type="match status" value="1"/>
</dbReference>
<dbReference type="PROSITE" id="PS50164">
    <property type="entry name" value="GIY_YIG"/>
    <property type="match status" value="1"/>
</dbReference>
<dbReference type="InterPro" id="IPR000305">
    <property type="entry name" value="GIY-YIG_endonuc"/>
</dbReference>
<dbReference type="SMART" id="SM00465">
    <property type="entry name" value="GIYc"/>
    <property type="match status" value="1"/>
</dbReference>
<dbReference type="AlphaFoldDB" id="A0A1F5NVX4"/>
<sequence>MNYYVYILASKPHGVLYIGFSDELVGRVYTHREELVAGFTKRYHVHRLVHYEIFEDRDEALKREKQLKKWNRAWKIRLIEKNNPTWKDLYDEINQ</sequence>
<evidence type="ECO:0000313" key="4">
    <source>
        <dbReference type="Proteomes" id="UP000178892"/>
    </source>
</evidence>
<dbReference type="SUPFAM" id="SSF82771">
    <property type="entry name" value="GIY-YIG endonuclease"/>
    <property type="match status" value="1"/>
</dbReference>
<dbReference type="Pfam" id="PF01541">
    <property type="entry name" value="GIY-YIG"/>
    <property type="match status" value="1"/>
</dbReference>
<dbReference type="STRING" id="1817825.A2720_02245"/>
<dbReference type="PANTHER" id="PTHR34477:SF5">
    <property type="entry name" value="BSL5627 PROTEIN"/>
    <property type="match status" value="1"/>
</dbReference>
<dbReference type="PANTHER" id="PTHR34477">
    <property type="entry name" value="UPF0213 PROTEIN YHBQ"/>
    <property type="match status" value="1"/>
</dbReference>
<comment type="similarity">
    <text evidence="1">Belongs to the UPF0213 family.</text>
</comment>